<reference evidence="2 3" key="1">
    <citation type="submission" date="2016-07" db="EMBL/GenBank/DDBJ databases">
        <title>Characterization of three bacteriophages infecting bacteria isolated from shrimp culture pond water.</title>
        <authorList>
            <person name="Khoa H.V."/>
        </authorList>
    </citation>
    <scope>NUCLEOTIDE SEQUENCE [LARGE SCALE GENOMIC DNA]</scope>
</reference>
<gene>
    <name evidence="2" type="ORF">BPT24_075</name>
</gene>
<evidence type="ECO:0000313" key="2">
    <source>
        <dbReference type="EMBL" id="BAV39198.1"/>
    </source>
</evidence>
<accession>A0A1B4XWK5</accession>
<feature type="transmembrane region" description="Helical" evidence="1">
    <location>
        <begin position="12"/>
        <end position="40"/>
    </location>
</feature>
<dbReference type="Proteomes" id="UP000224877">
    <property type="component" value="Segment"/>
</dbReference>
<keyword evidence="1" id="KW-0472">Membrane</keyword>
<protein>
    <submittedName>
        <fullName evidence="2">Uncharacterized protein</fullName>
    </submittedName>
</protein>
<evidence type="ECO:0000256" key="1">
    <source>
        <dbReference type="SAM" id="Phobius"/>
    </source>
</evidence>
<keyword evidence="1" id="KW-0812">Transmembrane</keyword>
<keyword evidence="3" id="KW-1185">Reference proteome</keyword>
<organism evidence="2 3">
    <name type="scientific">Tenacibaculum phage pT24</name>
    <dbReference type="NCBI Taxonomy" id="1880590"/>
    <lineage>
        <taxon>Viruses</taxon>
        <taxon>Duplodnaviria</taxon>
        <taxon>Heunggongvirae</taxon>
        <taxon>Uroviricota</taxon>
        <taxon>Caudoviricetes</taxon>
        <taxon>Kungbxnavirus</taxon>
        <taxon>Kungbxnavirus pT24</taxon>
    </lineage>
</organism>
<keyword evidence="1" id="KW-1133">Transmembrane helix</keyword>
<name>A0A1B4XWK5_9CAUD</name>
<evidence type="ECO:0000313" key="3">
    <source>
        <dbReference type="Proteomes" id="UP000224877"/>
    </source>
</evidence>
<dbReference type="EMBL" id="LC168164">
    <property type="protein sequence ID" value="BAV39198.1"/>
    <property type="molecule type" value="Genomic_DNA"/>
</dbReference>
<sequence>MRYIILPIIKALFFLKSMFVLLSISILWVITFTILTLWYLNPKKAYKLIINDGEFPQNSNFVFKEFLISGYARGLEDGYNYYWKTWYDYIFWKQPVFRIDTSLVDRYSYTTFYDPINNLLLSICSRKHDLNHIDGSIYFLRVYRKGDDAEMIKSFDLIEDNDYDMEYYLKKYCKVMNVNYLQLQHLKKY</sequence>
<proteinExistence type="predicted"/>